<organism evidence="2 3">
    <name type="scientific">Bondarzewia mesenterica</name>
    <dbReference type="NCBI Taxonomy" id="1095465"/>
    <lineage>
        <taxon>Eukaryota</taxon>
        <taxon>Fungi</taxon>
        <taxon>Dikarya</taxon>
        <taxon>Basidiomycota</taxon>
        <taxon>Agaricomycotina</taxon>
        <taxon>Agaricomycetes</taxon>
        <taxon>Russulales</taxon>
        <taxon>Bondarzewiaceae</taxon>
        <taxon>Bondarzewia</taxon>
    </lineage>
</organism>
<evidence type="ECO:0000256" key="1">
    <source>
        <dbReference type="SAM" id="Phobius"/>
    </source>
</evidence>
<keyword evidence="1" id="KW-1133">Transmembrane helix</keyword>
<evidence type="ECO:0000313" key="3">
    <source>
        <dbReference type="Proteomes" id="UP000310158"/>
    </source>
</evidence>
<sequence>MSEWFVKRRGLANDVIFAGTVTGGLVRPLILTPLFRHHGIANTLRYLSIAVIASLIPTLPFVRPRLTSAAGEQVTNKVQGFAYFAPIVWLPTYASALNISSSTSPPLERIMMDTLSDHLSPWLLGLTTLACISLAAFVLWGIAGHAVVVVGIQRRIRHVDGRVEQPVNWIRTTNCKCVSRPHILVPMEFGTQTLTNRDAITEDDPTLSTSLFGLLMLSRGLGNVLSTPISTALSAAVYEPSTGLEKTGFDVADGRYERMIVYVGTYFVGAAVMSLVGWGGERASD</sequence>
<feature type="transmembrane region" description="Helical" evidence="1">
    <location>
        <begin position="122"/>
        <end position="152"/>
    </location>
</feature>
<dbReference type="SUPFAM" id="SSF103473">
    <property type="entry name" value="MFS general substrate transporter"/>
    <property type="match status" value="1"/>
</dbReference>
<evidence type="ECO:0008006" key="4">
    <source>
        <dbReference type="Google" id="ProtNLM"/>
    </source>
</evidence>
<dbReference type="AlphaFoldDB" id="A0A4S4LX01"/>
<keyword evidence="1" id="KW-0812">Transmembrane</keyword>
<gene>
    <name evidence="2" type="ORF">EW146_g3971</name>
</gene>
<evidence type="ECO:0000313" key="2">
    <source>
        <dbReference type="EMBL" id="THH16707.1"/>
    </source>
</evidence>
<protein>
    <recommendedName>
        <fullName evidence="4">Major facilitator superfamily (MFS) profile domain-containing protein</fullName>
    </recommendedName>
</protein>
<proteinExistence type="predicted"/>
<accession>A0A4S4LX01</accession>
<feature type="transmembrane region" description="Helical" evidence="1">
    <location>
        <begin position="83"/>
        <end position="102"/>
    </location>
</feature>
<feature type="transmembrane region" description="Helical" evidence="1">
    <location>
        <begin position="259"/>
        <end position="279"/>
    </location>
</feature>
<dbReference type="OrthoDB" id="2213137at2759"/>
<feature type="transmembrane region" description="Helical" evidence="1">
    <location>
        <begin position="12"/>
        <end position="31"/>
    </location>
</feature>
<dbReference type="Proteomes" id="UP000310158">
    <property type="component" value="Unassembled WGS sequence"/>
</dbReference>
<name>A0A4S4LX01_9AGAM</name>
<dbReference type="EMBL" id="SGPL01000145">
    <property type="protein sequence ID" value="THH16707.1"/>
    <property type="molecule type" value="Genomic_DNA"/>
</dbReference>
<reference evidence="2 3" key="1">
    <citation type="submission" date="2019-02" db="EMBL/GenBank/DDBJ databases">
        <title>Genome sequencing of the rare red list fungi Bondarzewia mesenterica.</title>
        <authorList>
            <person name="Buettner E."/>
            <person name="Kellner H."/>
        </authorList>
    </citation>
    <scope>NUCLEOTIDE SEQUENCE [LARGE SCALE GENOMIC DNA]</scope>
    <source>
        <strain evidence="2 3">DSM 108281</strain>
    </source>
</reference>
<keyword evidence="1" id="KW-0472">Membrane</keyword>
<keyword evidence="3" id="KW-1185">Reference proteome</keyword>
<dbReference type="InterPro" id="IPR036259">
    <property type="entry name" value="MFS_trans_sf"/>
</dbReference>
<comment type="caution">
    <text evidence="2">The sequence shown here is derived from an EMBL/GenBank/DDBJ whole genome shotgun (WGS) entry which is preliminary data.</text>
</comment>
<feature type="transmembrane region" description="Helical" evidence="1">
    <location>
        <begin position="43"/>
        <end position="62"/>
    </location>
</feature>